<dbReference type="SUPFAM" id="SSF49599">
    <property type="entry name" value="TRAF domain-like"/>
    <property type="match status" value="1"/>
</dbReference>
<gene>
    <name evidence="1" type="primary">Tdpoz5_39</name>
    <name evidence="1" type="ORF">NPIL_678271</name>
</gene>
<protein>
    <submittedName>
        <fullName evidence="1">TD and POZ domain-containing protein 5</fullName>
    </submittedName>
</protein>
<evidence type="ECO:0000313" key="1">
    <source>
        <dbReference type="EMBL" id="GFT73100.1"/>
    </source>
</evidence>
<proteinExistence type="predicted"/>
<comment type="caution">
    <text evidence="1">The sequence shown here is derived from an EMBL/GenBank/DDBJ whole genome shotgun (WGS) entry which is preliminary data.</text>
</comment>
<organism evidence="1 2">
    <name type="scientific">Nephila pilipes</name>
    <name type="common">Giant wood spider</name>
    <name type="synonym">Nephila maculata</name>
    <dbReference type="NCBI Taxonomy" id="299642"/>
    <lineage>
        <taxon>Eukaryota</taxon>
        <taxon>Metazoa</taxon>
        <taxon>Ecdysozoa</taxon>
        <taxon>Arthropoda</taxon>
        <taxon>Chelicerata</taxon>
        <taxon>Arachnida</taxon>
        <taxon>Araneae</taxon>
        <taxon>Araneomorphae</taxon>
        <taxon>Entelegynae</taxon>
        <taxon>Araneoidea</taxon>
        <taxon>Nephilidae</taxon>
        <taxon>Nephila</taxon>
    </lineage>
</organism>
<dbReference type="Gene3D" id="2.60.210.10">
    <property type="entry name" value="Apoptosis, Tumor Necrosis Factor Receptor Associated Protein 2, Chain A"/>
    <property type="match status" value="1"/>
</dbReference>
<sequence>MASIVDHERKLWLTFLWDIENYSYTWENRSNCLESLMFNVDSIESILWKLLLFRSVNSKEKECMTYNFFGCCNDRSNGIQVEWELITSTEDGTVLKSGKKPRQDFVSGLFMNCGVFEKQDVTITTKEAPIPSQDTLWIRCRMWRTDGKAATPKTVFARTALRVKKRTFLWDIKRFSSLTSGEKVDFVNDSESKHDVVTFAIGVNEEDYVCIYIRFLDKNLRILKFQSFITDTKGIKIDCGKYEIFPGEINKEGMCTLRLTKQHLLDSKNLYLKNDVLSLSCECSWCDGYAFNGIESIESGITSVGAQNHPVGVVGS</sequence>
<dbReference type="Proteomes" id="UP000887013">
    <property type="component" value="Unassembled WGS sequence"/>
</dbReference>
<dbReference type="InterPro" id="IPR008974">
    <property type="entry name" value="TRAF-like"/>
</dbReference>
<keyword evidence="2" id="KW-1185">Reference proteome</keyword>
<dbReference type="EMBL" id="BMAW01021483">
    <property type="protein sequence ID" value="GFT73100.1"/>
    <property type="molecule type" value="Genomic_DNA"/>
</dbReference>
<reference evidence="1" key="1">
    <citation type="submission" date="2020-08" db="EMBL/GenBank/DDBJ databases">
        <title>Multicomponent nature underlies the extraordinary mechanical properties of spider dragline silk.</title>
        <authorList>
            <person name="Kono N."/>
            <person name="Nakamura H."/>
            <person name="Mori M."/>
            <person name="Yoshida Y."/>
            <person name="Ohtoshi R."/>
            <person name="Malay A.D."/>
            <person name="Moran D.A.P."/>
            <person name="Tomita M."/>
            <person name="Numata K."/>
            <person name="Arakawa K."/>
        </authorList>
    </citation>
    <scope>NUCLEOTIDE SEQUENCE</scope>
</reference>
<dbReference type="OrthoDB" id="6427915at2759"/>
<evidence type="ECO:0000313" key="2">
    <source>
        <dbReference type="Proteomes" id="UP000887013"/>
    </source>
</evidence>
<name>A0A8X6U2W2_NEPPI</name>
<accession>A0A8X6U2W2</accession>
<dbReference type="AlphaFoldDB" id="A0A8X6U2W2"/>